<proteinExistence type="predicted"/>
<feature type="region of interest" description="Disordered" evidence="1">
    <location>
        <begin position="1"/>
        <end position="58"/>
    </location>
</feature>
<comment type="caution">
    <text evidence="2">The sequence shown here is derived from an EMBL/GenBank/DDBJ whole genome shotgun (WGS) entry which is preliminary data.</text>
</comment>
<sequence length="92" mass="9953">MMNEILADFEAEQPANAAPSSPANSTTSSPTAITDSSSDSIATHASNSNSESETPARKFSFTNSVPSSFIILFQYGLNERLAWQPRQCRLPQ</sequence>
<dbReference type="EMBL" id="JBBPBN010000028">
    <property type="protein sequence ID" value="KAK9006693.1"/>
    <property type="molecule type" value="Genomic_DNA"/>
</dbReference>
<evidence type="ECO:0000313" key="2">
    <source>
        <dbReference type="EMBL" id="KAK9006693.1"/>
    </source>
</evidence>
<keyword evidence="3" id="KW-1185">Reference proteome</keyword>
<evidence type="ECO:0000256" key="1">
    <source>
        <dbReference type="SAM" id="MobiDB-lite"/>
    </source>
</evidence>
<organism evidence="2 3">
    <name type="scientific">Hibiscus sabdariffa</name>
    <name type="common">roselle</name>
    <dbReference type="NCBI Taxonomy" id="183260"/>
    <lineage>
        <taxon>Eukaryota</taxon>
        <taxon>Viridiplantae</taxon>
        <taxon>Streptophyta</taxon>
        <taxon>Embryophyta</taxon>
        <taxon>Tracheophyta</taxon>
        <taxon>Spermatophyta</taxon>
        <taxon>Magnoliopsida</taxon>
        <taxon>eudicotyledons</taxon>
        <taxon>Gunneridae</taxon>
        <taxon>Pentapetalae</taxon>
        <taxon>rosids</taxon>
        <taxon>malvids</taxon>
        <taxon>Malvales</taxon>
        <taxon>Malvaceae</taxon>
        <taxon>Malvoideae</taxon>
        <taxon>Hibiscus</taxon>
    </lineage>
</organism>
<name>A0ABR2R1C5_9ROSI</name>
<reference evidence="2 3" key="1">
    <citation type="journal article" date="2024" name="G3 (Bethesda)">
        <title>Genome assembly of Hibiscus sabdariffa L. provides insights into metabolisms of medicinal natural products.</title>
        <authorList>
            <person name="Kim T."/>
        </authorList>
    </citation>
    <scope>NUCLEOTIDE SEQUENCE [LARGE SCALE GENOMIC DNA]</scope>
    <source>
        <strain evidence="2">TK-2024</strain>
        <tissue evidence="2">Old leaves</tissue>
    </source>
</reference>
<feature type="compositionally biased region" description="Polar residues" evidence="1">
    <location>
        <begin position="33"/>
        <end position="53"/>
    </location>
</feature>
<dbReference type="Proteomes" id="UP001396334">
    <property type="component" value="Unassembled WGS sequence"/>
</dbReference>
<evidence type="ECO:0000313" key="3">
    <source>
        <dbReference type="Proteomes" id="UP001396334"/>
    </source>
</evidence>
<gene>
    <name evidence="2" type="ORF">V6N11_019027</name>
</gene>
<accession>A0ABR2R1C5</accession>
<protein>
    <submittedName>
        <fullName evidence="2">Uncharacterized protein</fullName>
    </submittedName>
</protein>
<feature type="compositionally biased region" description="Low complexity" evidence="1">
    <location>
        <begin position="14"/>
        <end position="32"/>
    </location>
</feature>